<dbReference type="SMART" id="SM00248">
    <property type="entry name" value="ANK"/>
    <property type="match status" value="6"/>
</dbReference>
<organism evidence="4 5">
    <name type="scientific">Cloeon dipterum</name>
    <dbReference type="NCBI Taxonomy" id="197152"/>
    <lineage>
        <taxon>Eukaryota</taxon>
        <taxon>Metazoa</taxon>
        <taxon>Ecdysozoa</taxon>
        <taxon>Arthropoda</taxon>
        <taxon>Hexapoda</taxon>
        <taxon>Insecta</taxon>
        <taxon>Pterygota</taxon>
        <taxon>Palaeoptera</taxon>
        <taxon>Ephemeroptera</taxon>
        <taxon>Pisciforma</taxon>
        <taxon>Baetidae</taxon>
        <taxon>Cloeon</taxon>
    </lineage>
</organism>
<dbReference type="Pfam" id="PF13637">
    <property type="entry name" value="Ank_4"/>
    <property type="match status" value="1"/>
</dbReference>
<dbReference type="OrthoDB" id="6437551at2759"/>
<feature type="repeat" description="ANK" evidence="3">
    <location>
        <begin position="218"/>
        <end position="250"/>
    </location>
</feature>
<sequence>MHRIMGTIDRKKFENKLKESKGNPLMVAAQKKELKSFMKAVSNGGDVYETTNSALTVLHFAAVNEIYGLDIIASLEKPKLTVKDVDGEEPIHYAVRAKNFKIAQYVLNRRDPNSKNLLHFFVLRNELNFAKIIHSEFRNKCFDVCKRKGILHIAAEHSGWKMCEWLVKNGNDINAKSRGRKFTVLHYAVKNKNGINSWANIDFFVSLNRRLLNEKDVFGETPLHWALKFEDLSLAEKLLDMGTNIFVKNREKMNLLLFCVSKNKLKSAKLVHSKDKNLIRGVCTHSWTALHIAALKKNYQMCKWLIKNGVDTSALESKDNRSALKMFQMHMRSDENSSRDLKLLELLSSN</sequence>
<name>A0A8S1E007_9INSE</name>
<proteinExistence type="predicted"/>
<dbReference type="Gene3D" id="1.25.40.20">
    <property type="entry name" value="Ankyrin repeat-containing domain"/>
    <property type="match status" value="2"/>
</dbReference>
<dbReference type="SUPFAM" id="SSF48403">
    <property type="entry name" value="Ankyrin repeat"/>
    <property type="match status" value="1"/>
</dbReference>
<dbReference type="Pfam" id="PF12796">
    <property type="entry name" value="Ank_2"/>
    <property type="match status" value="2"/>
</dbReference>
<keyword evidence="1" id="KW-0677">Repeat</keyword>
<dbReference type="Proteomes" id="UP000494165">
    <property type="component" value="Unassembled WGS sequence"/>
</dbReference>
<dbReference type="PANTHER" id="PTHR24198:SF165">
    <property type="entry name" value="ANKYRIN REPEAT-CONTAINING PROTEIN-RELATED"/>
    <property type="match status" value="1"/>
</dbReference>
<dbReference type="InterPro" id="IPR002110">
    <property type="entry name" value="Ankyrin_rpt"/>
</dbReference>
<keyword evidence="5" id="KW-1185">Reference proteome</keyword>
<dbReference type="PROSITE" id="PS50297">
    <property type="entry name" value="ANK_REP_REGION"/>
    <property type="match status" value="2"/>
</dbReference>
<evidence type="ECO:0000313" key="4">
    <source>
        <dbReference type="EMBL" id="CAB3386746.1"/>
    </source>
</evidence>
<dbReference type="AlphaFoldDB" id="A0A8S1E007"/>
<reference evidence="4 5" key="1">
    <citation type="submission" date="2020-04" db="EMBL/GenBank/DDBJ databases">
        <authorList>
            <person name="Alioto T."/>
            <person name="Alioto T."/>
            <person name="Gomez Garrido J."/>
        </authorList>
    </citation>
    <scope>NUCLEOTIDE SEQUENCE [LARGE SCALE GENOMIC DNA]</scope>
</reference>
<dbReference type="PROSITE" id="PS50088">
    <property type="entry name" value="ANK_REPEAT"/>
    <property type="match status" value="2"/>
</dbReference>
<protein>
    <submittedName>
        <fullName evidence="4">Uncharacterized protein</fullName>
    </submittedName>
</protein>
<evidence type="ECO:0000256" key="2">
    <source>
        <dbReference type="ARBA" id="ARBA00023043"/>
    </source>
</evidence>
<dbReference type="PANTHER" id="PTHR24198">
    <property type="entry name" value="ANKYRIN REPEAT AND PROTEIN KINASE DOMAIN-CONTAINING PROTEIN"/>
    <property type="match status" value="1"/>
</dbReference>
<accession>A0A8S1E007</accession>
<comment type="caution">
    <text evidence="4">The sequence shown here is derived from an EMBL/GenBank/DDBJ whole genome shotgun (WGS) entry which is preliminary data.</text>
</comment>
<evidence type="ECO:0000313" key="5">
    <source>
        <dbReference type="Proteomes" id="UP000494165"/>
    </source>
</evidence>
<dbReference type="InterPro" id="IPR036770">
    <property type="entry name" value="Ankyrin_rpt-contain_sf"/>
</dbReference>
<feature type="repeat" description="ANK" evidence="3">
    <location>
        <begin position="285"/>
        <end position="317"/>
    </location>
</feature>
<gene>
    <name evidence="4" type="ORF">CLODIP_2_CD07586</name>
</gene>
<evidence type="ECO:0000256" key="3">
    <source>
        <dbReference type="PROSITE-ProRule" id="PRU00023"/>
    </source>
</evidence>
<keyword evidence="2 3" id="KW-0040">ANK repeat</keyword>
<dbReference type="EMBL" id="CADEPI010000504">
    <property type="protein sequence ID" value="CAB3386746.1"/>
    <property type="molecule type" value="Genomic_DNA"/>
</dbReference>
<evidence type="ECO:0000256" key="1">
    <source>
        <dbReference type="ARBA" id="ARBA00022737"/>
    </source>
</evidence>
<dbReference type="GO" id="GO:0005737">
    <property type="term" value="C:cytoplasm"/>
    <property type="evidence" value="ECO:0007669"/>
    <property type="project" value="TreeGrafter"/>
</dbReference>